<feature type="region of interest" description="Disordered" evidence="1">
    <location>
        <begin position="1"/>
        <end position="52"/>
    </location>
</feature>
<dbReference type="Proteomes" id="UP000265520">
    <property type="component" value="Unassembled WGS sequence"/>
</dbReference>
<feature type="non-terminal residue" evidence="2">
    <location>
        <position position="1"/>
    </location>
</feature>
<dbReference type="EMBL" id="LXQA010498407">
    <property type="protein sequence ID" value="MCI55571.1"/>
    <property type="molecule type" value="Genomic_DNA"/>
</dbReference>
<proteinExistence type="predicted"/>
<sequence>KENENLGSEQFLPEKKLVDEKSNKEETTVRTEDGERKDDIAMEDTQNLDSDE</sequence>
<evidence type="ECO:0000313" key="3">
    <source>
        <dbReference type="Proteomes" id="UP000265520"/>
    </source>
</evidence>
<accession>A0A392T379</accession>
<protein>
    <submittedName>
        <fullName evidence="2">Uncharacterized protein</fullName>
    </submittedName>
</protein>
<comment type="caution">
    <text evidence="2">The sequence shown here is derived from an EMBL/GenBank/DDBJ whole genome shotgun (WGS) entry which is preliminary data.</text>
</comment>
<dbReference type="AlphaFoldDB" id="A0A392T379"/>
<name>A0A392T379_9FABA</name>
<keyword evidence="3" id="KW-1185">Reference proteome</keyword>
<organism evidence="2 3">
    <name type="scientific">Trifolium medium</name>
    <dbReference type="NCBI Taxonomy" id="97028"/>
    <lineage>
        <taxon>Eukaryota</taxon>
        <taxon>Viridiplantae</taxon>
        <taxon>Streptophyta</taxon>
        <taxon>Embryophyta</taxon>
        <taxon>Tracheophyta</taxon>
        <taxon>Spermatophyta</taxon>
        <taxon>Magnoliopsida</taxon>
        <taxon>eudicotyledons</taxon>
        <taxon>Gunneridae</taxon>
        <taxon>Pentapetalae</taxon>
        <taxon>rosids</taxon>
        <taxon>fabids</taxon>
        <taxon>Fabales</taxon>
        <taxon>Fabaceae</taxon>
        <taxon>Papilionoideae</taxon>
        <taxon>50 kb inversion clade</taxon>
        <taxon>NPAAA clade</taxon>
        <taxon>Hologalegina</taxon>
        <taxon>IRL clade</taxon>
        <taxon>Trifolieae</taxon>
        <taxon>Trifolium</taxon>
    </lineage>
</organism>
<feature type="compositionally biased region" description="Basic and acidic residues" evidence="1">
    <location>
        <begin position="12"/>
        <end position="40"/>
    </location>
</feature>
<reference evidence="2 3" key="1">
    <citation type="journal article" date="2018" name="Front. Plant Sci.">
        <title>Red Clover (Trifolium pratense) and Zigzag Clover (T. medium) - A Picture of Genomic Similarities and Differences.</title>
        <authorList>
            <person name="Dluhosova J."/>
            <person name="Istvanek J."/>
            <person name="Nedelnik J."/>
            <person name="Repkova J."/>
        </authorList>
    </citation>
    <scope>NUCLEOTIDE SEQUENCE [LARGE SCALE GENOMIC DNA]</scope>
    <source>
        <strain evidence="3">cv. 10/8</strain>
        <tissue evidence="2">Leaf</tissue>
    </source>
</reference>
<evidence type="ECO:0000313" key="2">
    <source>
        <dbReference type="EMBL" id="MCI55571.1"/>
    </source>
</evidence>
<evidence type="ECO:0000256" key="1">
    <source>
        <dbReference type="SAM" id="MobiDB-lite"/>
    </source>
</evidence>